<reference evidence="1 2" key="1">
    <citation type="submission" date="2021-01" db="EMBL/GenBank/DDBJ databases">
        <title>Whole genome shotgun sequence of Asanoa iriomotensis NBRC 100142.</title>
        <authorList>
            <person name="Komaki H."/>
            <person name="Tamura T."/>
        </authorList>
    </citation>
    <scope>NUCLEOTIDE SEQUENCE [LARGE SCALE GENOMIC DNA]</scope>
    <source>
        <strain evidence="1 2">NBRC 100142</strain>
    </source>
</reference>
<sequence length="184" mass="19768">MTHPHRWWWRIATVLAVGAAVATVSVGPWRVYGRATSATADTDPPSCPVGETLPIMDSPHISQAEASDVRYSSEPPTSGPHFPFTVTPGVYEDSVPDALIVQALELGDVAVLYAPATPPDLIGSMRRFARTHPADVVMAPHPGVHKGVALTGWGCLLRMSMFDEATATLFVTQVAGRYVHGWAR</sequence>
<dbReference type="EMBL" id="BONC01000023">
    <property type="protein sequence ID" value="GIF57456.1"/>
    <property type="molecule type" value="Genomic_DNA"/>
</dbReference>
<dbReference type="PANTHER" id="PTHR34179">
    <property type="entry name" value="TUMOR PROTEIN P53-INDUCIBLE PROTEIN 13"/>
    <property type="match status" value="1"/>
</dbReference>
<organism evidence="1 2">
    <name type="scientific">Asanoa iriomotensis</name>
    <dbReference type="NCBI Taxonomy" id="234613"/>
    <lineage>
        <taxon>Bacteria</taxon>
        <taxon>Bacillati</taxon>
        <taxon>Actinomycetota</taxon>
        <taxon>Actinomycetes</taxon>
        <taxon>Micromonosporales</taxon>
        <taxon>Micromonosporaceae</taxon>
        <taxon>Asanoa</taxon>
    </lineage>
</organism>
<dbReference type="InterPro" id="IPR021454">
    <property type="entry name" value="DUF3105"/>
</dbReference>
<dbReference type="RefSeq" id="WP_203703666.1">
    <property type="nucleotide sequence ID" value="NZ_BONC01000023.1"/>
</dbReference>
<evidence type="ECO:0000313" key="1">
    <source>
        <dbReference type="EMBL" id="GIF57456.1"/>
    </source>
</evidence>
<protein>
    <submittedName>
        <fullName evidence="1">Uncharacterized protein</fullName>
    </submittedName>
</protein>
<evidence type="ECO:0000313" key="2">
    <source>
        <dbReference type="Proteomes" id="UP000624325"/>
    </source>
</evidence>
<comment type="caution">
    <text evidence="1">The sequence shown here is derived from an EMBL/GenBank/DDBJ whole genome shotgun (WGS) entry which is preliminary data.</text>
</comment>
<dbReference type="Proteomes" id="UP000624325">
    <property type="component" value="Unassembled WGS sequence"/>
</dbReference>
<dbReference type="PANTHER" id="PTHR34179:SF1">
    <property type="entry name" value="TUMOR PROTEIN P53-INDUCIBLE PROTEIN 13"/>
    <property type="match status" value="1"/>
</dbReference>
<dbReference type="Pfam" id="PF11303">
    <property type="entry name" value="DUF3105"/>
    <property type="match status" value="1"/>
</dbReference>
<keyword evidence="2" id="KW-1185">Reference proteome</keyword>
<accession>A0ABQ4C3S9</accession>
<gene>
    <name evidence="1" type="ORF">Air01nite_35510</name>
</gene>
<name>A0ABQ4C3S9_9ACTN</name>
<proteinExistence type="predicted"/>